<protein>
    <submittedName>
        <fullName evidence="1">Uncharacterized protein</fullName>
    </submittedName>
</protein>
<dbReference type="EMBL" id="AVOT02116735">
    <property type="protein sequence ID" value="MBW0584036.1"/>
    <property type="molecule type" value="Genomic_DNA"/>
</dbReference>
<reference evidence="1" key="1">
    <citation type="submission" date="2021-03" db="EMBL/GenBank/DDBJ databases">
        <title>Draft genome sequence of rust myrtle Austropuccinia psidii MF-1, a brazilian biotype.</title>
        <authorList>
            <person name="Quecine M.C."/>
            <person name="Pachon D.M.R."/>
            <person name="Bonatelli M.L."/>
            <person name="Correr F.H."/>
            <person name="Franceschini L.M."/>
            <person name="Leite T.F."/>
            <person name="Margarido G.R.A."/>
            <person name="Almeida C.A."/>
            <person name="Ferrarezi J.A."/>
            <person name="Labate C.A."/>
        </authorList>
    </citation>
    <scope>NUCLEOTIDE SEQUENCE</scope>
    <source>
        <strain evidence="1">MF-1</strain>
    </source>
</reference>
<dbReference type="Proteomes" id="UP000765509">
    <property type="component" value="Unassembled WGS sequence"/>
</dbReference>
<evidence type="ECO:0000313" key="1">
    <source>
        <dbReference type="EMBL" id="MBW0584036.1"/>
    </source>
</evidence>
<organism evidence="1 2">
    <name type="scientific">Austropuccinia psidii MF-1</name>
    <dbReference type="NCBI Taxonomy" id="1389203"/>
    <lineage>
        <taxon>Eukaryota</taxon>
        <taxon>Fungi</taxon>
        <taxon>Dikarya</taxon>
        <taxon>Basidiomycota</taxon>
        <taxon>Pucciniomycotina</taxon>
        <taxon>Pucciniomycetes</taxon>
        <taxon>Pucciniales</taxon>
        <taxon>Sphaerophragmiaceae</taxon>
        <taxon>Austropuccinia</taxon>
    </lineage>
</organism>
<evidence type="ECO:0000313" key="2">
    <source>
        <dbReference type="Proteomes" id="UP000765509"/>
    </source>
</evidence>
<sequence length="164" mass="18765">MFLTDQLIIENHSKDLDGEPIQENQDEVINMIKALAKSVEESNKNNSKSQILANKLILAYEKMSHRINSGLMSMESMEKNMSAQDEKIAALKNEKQVKDTPGFIKKIIKIDQLKNKAKDKKTRTLPQKLPKPLNNPTVKQFKHQIESLTRYLPFLNLSKSTDSN</sequence>
<comment type="caution">
    <text evidence="1">The sequence shown here is derived from an EMBL/GenBank/DDBJ whole genome shotgun (WGS) entry which is preliminary data.</text>
</comment>
<proteinExistence type="predicted"/>
<dbReference type="AlphaFoldDB" id="A0A9Q3KPU1"/>
<name>A0A9Q3KPU1_9BASI</name>
<keyword evidence="2" id="KW-1185">Reference proteome</keyword>
<gene>
    <name evidence="1" type="ORF">O181_123751</name>
</gene>
<accession>A0A9Q3KPU1</accession>